<protein>
    <submittedName>
        <fullName evidence="1">Uncharacterized protein</fullName>
    </submittedName>
</protein>
<organism evidence="1 2">
    <name type="scientific">Gordonia phage Jojo24</name>
    <dbReference type="NCBI Taxonomy" id="2859476"/>
    <lineage>
        <taxon>Viruses</taxon>
        <taxon>Duplodnaviria</taxon>
        <taxon>Heunggongvirae</taxon>
        <taxon>Uroviricota</taxon>
        <taxon>Caudoviricetes</taxon>
        <taxon>Santhisvirus</taxon>
        <taxon>Santhisvirus jojo24</taxon>
    </lineage>
</organism>
<dbReference type="GeneID" id="80559578"/>
<evidence type="ECO:0000313" key="1">
    <source>
        <dbReference type="EMBL" id="QXO13146.1"/>
    </source>
</evidence>
<dbReference type="Proteomes" id="UP000828207">
    <property type="component" value="Segment"/>
</dbReference>
<reference evidence="1 2" key="1">
    <citation type="submission" date="2021-05" db="EMBL/GenBank/DDBJ databases">
        <authorList>
            <person name="Baker S."/>
            <person name="Berry C."/>
            <person name="Boyle S."/>
            <person name="Bradley W."/>
            <person name="Brown D."/>
            <person name="Doyle R."/>
            <person name="Edwards M."/>
            <person name="Filijan P."/>
            <person name="Harvey R."/>
            <person name="Hernandez-Ramos J."/>
            <person name="Huynh R."/>
            <person name="Keppelmann E."/>
            <person name="Mahoney J."/>
            <person name="Matthiesen J."/>
            <person name="Naquin D."/>
            <person name="Pearson A."/>
            <person name="Ramirez R.F."/>
            <person name="Rementeria N."/>
            <person name="Singleton Z."/>
            <person name="Smith K."/>
            <person name="Statley K."/>
            <person name="Thomas T."/>
            <person name="Trautner M."/>
            <person name="Vakili B."/>
            <person name="Austen M."/>
            <person name="Brown E."/>
            <person name="Edwards A."/>
            <person name="Garibay O.J."/>
            <person name="Goodwin S."/>
            <person name="Hlaing E."/>
            <person name="Hyndman S."/>
            <person name="Marchetti N."/>
            <person name="Marshall-Inman S."/>
            <person name="Mathis R."/>
            <person name="Medina L."/>
            <person name="Nicacio B."/>
            <person name="Park J."/>
            <person name="Sabanal H."/>
            <person name="Sheldon M."/>
            <person name="Solis K."/>
            <person name="Stargell G."/>
            <person name="Wardrop K."/>
            <person name="Yan S."/>
            <person name="Zamudio L."/>
            <person name="Schleif M.C."/>
            <person name="Hinz J.M."/>
            <person name="Davis W.B."/>
            <person name="Pollenz R.S."/>
            <person name="Garlena R.A."/>
            <person name="Russell D.A."/>
            <person name="Pope W.H."/>
            <person name="Jacobs-Sera D."/>
            <person name="Hatfull G.F."/>
        </authorList>
    </citation>
    <scope>NUCLEOTIDE SEQUENCE [LARGE SCALE GENOMIC DNA]</scope>
</reference>
<sequence>MSDDIRARAREAVGAWDHFDQGSKRFVPGVKVLVEIIRGLLAELELDQAAKVPDDEYPETLAVAKLIYEHLPSEDPGGGVEPWDELTDEQRAAFIMNARNLGQVFPDEYPKLAAEVARYRYAQDRDKS</sequence>
<dbReference type="RefSeq" id="YP_010842776.1">
    <property type="nucleotide sequence ID" value="NC_079145.1"/>
</dbReference>
<proteinExistence type="predicted"/>
<dbReference type="EMBL" id="MZ209302">
    <property type="protein sequence ID" value="QXO13146.1"/>
    <property type="molecule type" value="Genomic_DNA"/>
</dbReference>
<accession>A0AAE7VFU5</accession>
<keyword evidence="2" id="KW-1185">Reference proteome</keyword>
<dbReference type="KEGG" id="vg:80559578"/>
<evidence type="ECO:0000313" key="2">
    <source>
        <dbReference type="Proteomes" id="UP000828207"/>
    </source>
</evidence>
<name>A0AAE7VFU5_9CAUD</name>
<gene>
    <name evidence="1" type="primary">49</name>
    <name evidence="1" type="ORF">SEA_JOJO24_49</name>
</gene>